<feature type="domain" description="RRM" evidence="6">
    <location>
        <begin position="300"/>
        <end position="377"/>
    </location>
</feature>
<name>A0ABQ8FFE7_9FUNG</name>
<feature type="compositionally biased region" description="Basic and acidic residues" evidence="5">
    <location>
        <begin position="174"/>
        <end position="236"/>
    </location>
</feature>
<feature type="compositionally biased region" description="Basic residues" evidence="5">
    <location>
        <begin position="237"/>
        <end position="253"/>
    </location>
</feature>
<feature type="region of interest" description="Disordered" evidence="5">
    <location>
        <begin position="15"/>
        <end position="71"/>
    </location>
</feature>
<dbReference type="InterPro" id="IPR029123">
    <property type="entry name" value="RBM39_linker"/>
</dbReference>
<evidence type="ECO:0000256" key="3">
    <source>
        <dbReference type="ARBA" id="ARBA00022884"/>
    </source>
</evidence>
<dbReference type="SMART" id="SM00360">
    <property type="entry name" value="RRM"/>
    <property type="match status" value="3"/>
</dbReference>
<feature type="domain" description="RRM" evidence="6">
    <location>
        <begin position="548"/>
        <end position="631"/>
    </location>
</feature>
<dbReference type="InterPro" id="IPR006509">
    <property type="entry name" value="RBM39_SF"/>
</dbReference>
<evidence type="ECO:0000256" key="2">
    <source>
        <dbReference type="ARBA" id="ARBA00022737"/>
    </source>
</evidence>
<dbReference type="InterPro" id="IPR035979">
    <property type="entry name" value="RBD_domain_sf"/>
</dbReference>
<keyword evidence="2" id="KW-0677">Repeat</keyword>
<dbReference type="NCBIfam" id="TIGR01622">
    <property type="entry name" value="SF-CC1"/>
    <property type="match status" value="1"/>
</dbReference>
<dbReference type="PANTHER" id="PTHR48036">
    <property type="entry name" value="SPLICING FACTOR (PAD-1), PUTATIVE (AFU_ORTHOLOGUE AFUA_1G15810)-RELATED"/>
    <property type="match status" value="1"/>
</dbReference>
<evidence type="ECO:0000256" key="1">
    <source>
        <dbReference type="ARBA" id="ARBA00022553"/>
    </source>
</evidence>
<dbReference type="EMBL" id="JAFCIX010000145">
    <property type="protein sequence ID" value="KAH6597381.1"/>
    <property type="molecule type" value="Genomic_DNA"/>
</dbReference>
<feature type="compositionally biased region" description="Basic and acidic residues" evidence="5">
    <location>
        <begin position="37"/>
        <end position="53"/>
    </location>
</feature>
<keyword evidence="1" id="KW-0597">Phosphoprotein</keyword>
<accession>A0ABQ8FFE7</accession>
<dbReference type="Gene3D" id="3.30.70.330">
    <property type="match status" value="3"/>
</dbReference>
<proteinExistence type="predicted"/>
<evidence type="ECO:0000256" key="4">
    <source>
        <dbReference type="PROSITE-ProRule" id="PRU00176"/>
    </source>
</evidence>
<organism evidence="7 8">
    <name type="scientific">Batrachochytrium salamandrivorans</name>
    <dbReference type="NCBI Taxonomy" id="1357716"/>
    <lineage>
        <taxon>Eukaryota</taxon>
        <taxon>Fungi</taxon>
        <taxon>Fungi incertae sedis</taxon>
        <taxon>Chytridiomycota</taxon>
        <taxon>Chytridiomycota incertae sedis</taxon>
        <taxon>Chytridiomycetes</taxon>
        <taxon>Rhizophydiales</taxon>
        <taxon>Rhizophydiales incertae sedis</taxon>
        <taxon>Batrachochytrium</taxon>
    </lineage>
</organism>
<feature type="compositionally biased region" description="Polar residues" evidence="5">
    <location>
        <begin position="15"/>
        <end position="34"/>
    </location>
</feature>
<keyword evidence="8" id="KW-1185">Reference proteome</keyword>
<dbReference type="CDD" id="cd12285">
    <property type="entry name" value="RRM3_RBM39_like"/>
    <property type="match status" value="1"/>
</dbReference>
<reference evidence="7 8" key="1">
    <citation type="submission" date="2021-02" db="EMBL/GenBank/DDBJ databases">
        <title>Variation within the Batrachochytrium salamandrivorans European outbreak.</title>
        <authorList>
            <person name="Kelly M."/>
            <person name="Pasmans F."/>
            <person name="Shea T.P."/>
            <person name="Munoz J.F."/>
            <person name="Carranza S."/>
            <person name="Cuomo C.A."/>
            <person name="Martel A."/>
        </authorList>
    </citation>
    <scope>NUCLEOTIDE SEQUENCE [LARGE SCALE GENOMIC DNA]</scope>
    <source>
        <strain evidence="7 8">AMFP18/2</strain>
    </source>
</reference>
<dbReference type="PROSITE" id="PS50102">
    <property type="entry name" value="RRM"/>
    <property type="match status" value="3"/>
</dbReference>
<protein>
    <recommendedName>
        <fullName evidence="6">RRM domain-containing protein</fullName>
    </recommendedName>
</protein>
<comment type="caution">
    <text evidence="7">The sequence shown here is derived from an EMBL/GenBank/DDBJ whole genome shotgun (WGS) entry which is preliminary data.</text>
</comment>
<dbReference type="Pfam" id="PF15519">
    <property type="entry name" value="RBM39linker"/>
    <property type="match status" value="1"/>
</dbReference>
<keyword evidence="3 4" id="KW-0694">RNA-binding</keyword>
<evidence type="ECO:0000313" key="8">
    <source>
        <dbReference type="Proteomes" id="UP001648503"/>
    </source>
</evidence>
<dbReference type="CDD" id="cd12283">
    <property type="entry name" value="RRM1_RBM39_like"/>
    <property type="match status" value="1"/>
</dbReference>
<dbReference type="InterPro" id="IPR000504">
    <property type="entry name" value="RRM_dom"/>
</dbReference>
<evidence type="ECO:0000259" key="6">
    <source>
        <dbReference type="PROSITE" id="PS50102"/>
    </source>
</evidence>
<dbReference type="SMART" id="SM00361">
    <property type="entry name" value="RRM_1"/>
    <property type="match status" value="2"/>
</dbReference>
<feature type="compositionally biased region" description="Basic and acidic residues" evidence="5">
    <location>
        <begin position="256"/>
        <end position="287"/>
    </location>
</feature>
<dbReference type="InterPro" id="IPR003954">
    <property type="entry name" value="RRM_euk-type"/>
</dbReference>
<gene>
    <name evidence="7" type="ORF">BASA50_004522</name>
</gene>
<dbReference type="InterPro" id="IPR012677">
    <property type="entry name" value="Nucleotide-bd_a/b_plait_sf"/>
</dbReference>
<dbReference type="Pfam" id="PF00076">
    <property type="entry name" value="RRM_1"/>
    <property type="match status" value="3"/>
</dbReference>
<feature type="domain" description="RRM" evidence="6">
    <location>
        <begin position="396"/>
        <end position="474"/>
    </location>
</feature>
<dbReference type="SUPFAM" id="SSF54928">
    <property type="entry name" value="RNA-binding domain, RBD"/>
    <property type="match status" value="2"/>
</dbReference>
<sequence>MADINVEAFLDATFHQQQMQAKTQSKKLSTPSQAHDNGMDDHHDDDNPSDHSVRTVVGGEVSSPIESSSLTKAKHDLCTAELVGNEQSNPTGDPRPLTHVIPPNMNSSIQDGLNVEASVDTTAADTAILNQGLDDIEMEVATHLRTKSRTKEDELAAAAEGVDPTVDSVRRKRRSDDRHDHHRDSRSDDRRHRDRDRREVYDRYKSSRSRDSRSRSGDRDRDRDRARSSRRSDSSRHTRRSRSPSRRSRRRSSRSASRDRDHDRDREASRRRDRSPEASQARKEKSVVESVEDSLERDRRTVFCMQLAARLRTRELSDFFEPCGKVRDVRLVVDKHSGRSKGVAYVEFYEVETIEKAIAMTGQKLLGIPIIVQLTEAERNRVAMQAAAKSAETAFSRLYVGSLHYSLSEQDLAKEFEPFGPLEHVNMHIDKETGNSKGYAFVQFKDAAQARAAAEQMHGHIIMGRPIRVNLITEKSQTAATPVVGPTGTTLSTFNMDDAEMEGFSMNSLSRAELMAKLSRTEPTPAPIVAPVVVPARRSIVVPTMETRCVLLKNMFNPESETEPNWVEEIADDVKEECSKFGKVLHIAVDPESRGHVYLKFDSLLSAQAAVKDLHGRFFSGAQVEALYIADQVYDAQYPDAVGV</sequence>
<feature type="region of interest" description="Disordered" evidence="5">
    <location>
        <begin position="147"/>
        <end position="291"/>
    </location>
</feature>
<dbReference type="Proteomes" id="UP001648503">
    <property type="component" value="Unassembled WGS sequence"/>
</dbReference>
<evidence type="ECO:0000313" key="7">
    <source>
        <dbReference type="EMBL" id="KAH6597381.1"/>
    </source>
</evidence>
<evidence type="ECO:0000256" key="5">
    <source>
        <dbReference type="SAM" id="MobiDB-lite"/>
    </source>
</evidence>